<keyword evidence="2" id="KW-1003">Cell membrane</keyword>
<keyword evidence="6 9" id="KW-1133">Transmembrane helix</keyword>
<evidence type="ECO:0000256" key="9">
    <source>
        <dbReference type="SAM" id="Phobius"/>
    </source>
</evidence>
<evidence type="ECO:0000256" key="3">
    <source>
        <dbReference type="ARBA" id="ARBA00022679"/>
    </source>
</evidence>
<name>A0ABQ2IGP5_9MICO</name>
<feature type="transmembrane region" description="Helical" evidence="9">
    <location>
        <begin position="102"/>
        <end position="123"/>
    </location>
</feature>
<keyword evidence="12" id="KW-1185">Reference proteome</keyword>
<dbReference type="InterPro" id="IPR036890">
    <property type="entry name" value="HATPase_C_sf"/>
</dbReference>
<dbReference type="RefSeq" id="WP_052359072.1">
    <property type="nucleotide sequence ID" value="NZ_BMNZ01000012.1"/>
</dbReference>
<dbReference type="SMART" id="SM00387">
    <property type="entry name" value="HATPase_c"/>
    <property type="match status" value="1"/>
</dbReference>
<dbReference type="Pfam" id="PF02518">
    <property type="entry name" value="HATPase_c"/>
    <property type="match status" value="1"/>
</dbReference>
<comment type="subcellular location">
    <subcellularLocation>
        <location evidence="1">Cell membrane</location>
        <topology evidence="1">Multi-pass membrane protein</topology>
    </subcellularLocation>
</comment>
<proteinExistence type="predicted"/>
<feature type="transmembrane region" description="Helical" evidence="9">
    <location>
        <begin position="174"/>
        <end position="200"/>
    </location>
</feature>
<evidence type="ECO:0000313" key="12">
    <source>
        <dbReference type="Proteomes" id="UP000623461"/>
    </source>
</evidence>
<keyword evidence="8 9" id="KW-0472">Membrane</keyword>
<dbReference type="PANTHER" id="PTHR24421">
    <property type="entry name" value="NITRATE/NITRITE SENSOR PROTEIN NARX-RELATED"/>
    <property type="match status" value="1"/>
</dbReference>
<evidence type="ECO:0000259" key="10">
    <source>
        <dbReference type="PROSITE" id="PS50109"/>
    </source>
</evidence>
<evidence type="ECO:0000256" key="8">
    <source>
        <dbReference type="ARBA" id="ARBA00023136"/>
    </source>
</evidence>
<sequence>MASSRILPTLLGWALGVTVTAAIVGTPYLLFAYHSPDLHLVLDSLDTGVALLVAYLLFGRYSRTGRLQDLLLAAGLLLLGLAGIGLTLVLRLIGPDDDRGGVWVPVAVRVVGAVLVLAASMTSARRPAGRWSRPLKLLPWVTVAVGVAVTWALGDSLPRALAQTPPASAQRPVIAGHAGLLAAHAVTALCFAVASVAFAVTSRPRAEGRDELIRWLGPAFALAAFARLNYLLFPSLYSDWLYTGDLLRTASYAVLLVGAAREIRRYWSMQAQDAVLEDRRRLARELHDGVVQELGYIRSEAQTLSGDPNSRQRIVAACDRALDEARAAVDALGRSSDEPLGFVLHRAARQVADRYNASLEVEVDDSVHADADQRHALIRITREAVSNAIRHGRADRVRVRLDRHGPRRRLLVQDEGEGFDPTVVRRHADGYGLTSMKERASSVRGTFSIDSAPGRGTTVAVTW</sequence>
<protein>
    <recommendedName>
        <fullName evidence="10">Histidine kinase domain-containing protein</fullName>
    </recommendedName>
</protein>
<feature type="transmembrane region" description="Helical" evidence="9">
    <location>
        <begin position="38"/>
        <end position="58"/>
    </location>
</feature>
<feature type="transmembrane region" description="Helical" evidence="9">
    <location>
        <begin position="135"/>
        <end position="154"/>
    </location>
</feature>
<evidence type="ECO:0000256" key="1">
    <source>
        <dbReference type="ARBA" id="ARBA00004651"/>
    </source>
</evidence>
<dbReference type="SUPFAM" id="SSF55874">
    <property type="entry name" value="ATPase domain of HSP90 chaperone/DNA topoisomerase II/histidine kinase"/>
    <property type="match status" value="1"/>
</dbReference>
<evidence type="ECO:0000313" key="11">
    <source>
        <dbReference type="EMBL" id="GGN09728.1"/>
    </source>
</evidence>
<dbReference type="EMBL" id="BMNZ01000012">
    <property type="protein sequence ID" value="GGN09728.1"/>
    <property type="molecule type" value="Genomic_DNA"/>
</dbReference>
<dbReference type="Pfam" id="PF07730">
    <property type="entry name" value="HisKA_3"/>
    <property type="match status" value="1"/>
</dbReference>
<evidence type="ECO:0000256" key="5">
    <source>
        <dbReference type="ARBA" id="ARBA00022777"/>
    </source>
</evidence>
<organism evidence="11 12">
    <name type="scientific">Terrabacter tumescens</name>
    <dbReference type="NCBI Taxonomy" id="60443"/>
    <lineage>
        <taxon>Bacteria</taxon>
        <taxon>Bacillati</taxon>
        <taxon>Actinomycetota</taxon>
        <taxon>Actinomycetes</taxon>
        <taxon>Micrococcales</taxon>
        <taxon>Intrasporangiaceae</taxon>
        <taxon>Terrabacter</taxon>
    </lineage>
</organism>
<keyword evidence="7" id="KW-0902">Two-component regulatory system</keyword>
<dbReference type="Gene3D" id="1.20.5.1930">
    <property type="match status" value="1"/>
</dbReference>
<feature type="transmembrane region" description="Helical" evidence="9">
    <location>
        <begin position="212"/>
        <end position="228"/>
    </location>
</feature>
<accession>A0ABQ2IGP5</accession>
<dbReference type="InterPro" id="IPR011712">
    <property type="entry name" value="Sig_transdc_His_kin_sub3_dim/P"/>
</dbReference>
<dbReference type="InterPro" id="IPR003594">
    <property type="entry name" value="HATPase_dom"/>
</dbReference>
<gene>
    <name evidence="11" type="ORF">GCM10009721_42040</name>
</gene>
<dbReference type="InterPro" id="IPR050482">
    <property type="entry name" value="Sensor_HK_TwoCompSys"/>
</dbReference>
<evidence type="ECO:0000256" key="2">
    <source>
        <dbReference type="ARBA" id="ARBA00022475"/>
    </source>
</evidence>
<dbReference type="PANTHER" id="PTHR24421:SF37">
    <property type="entry name" value="SENSOR HISTIDINE KINASE NARS"/>
    <property type="match status" value="1"/>
</dbReference>
<dbReference type="InterPro" id="IPR005467">
    <property type="entry name" value="His_kinase_dom"/>
</dbReference>
<evidence type="ECO:0000256" key="7">
    <source>
        <dbReference type="ARBA" id="ARBA00023012"/>
    </source>
</evidence>
<feature type="transmembrane region" description="Helical" evidence="9">
    <location>
        <begin position="70"/>
        <end position="90"/>
    </location>
</feature>
<dbReference type="Gene3D" id="3.30.565.10">
    <property type="entry name" value="Histidine kinase-like ATPase, C-terminal domain"/>
    <property type="match status" value="1"/>
</dbReference>
<evidence type="ECO:0000256" key="6">
    <source>
        <dbReference type="ARBA" id="ARBA00022989"/>
    </source>
</evidence>
<feature type="domain" description="Histidine kinase" evidence="10">
    <location>
        <begin position="285"/>
        <end position="463"/>
    </location>
</feature>
<comment type="caution">
    <text evidence="11">The sequence shown here is derived from an EMBL/GenBank/DDBJ whole genome shotgun (WGS) entry which is preliminary data.</text>
</comment>
<keyword evidence="5" id="KW-0418">Kinase</keyword>
<dbReference type="PROSITE" id="PS50109">
    <property type="entry name" value="HIS_KIN"/>
    <property type="match status" value="1"/>
</dbReference>
<keyword evidence="4 9" id="KW-0812">Transmembrane</keyword>
<reference evidence="12" key="1">
    <citation type="journal article" date="2019" name="Int. J. Syst. Evol. Microbiol.">
        <title>The Global Catalogue of Microorganisms (GCM) 10K type strain sequencing project: providing services to taxonomists for standard genome sequencing and annotation.</title>
        <authorList>
            <consortium name="The Broad Institute Genomics Platform"/>
            <consortium name="The Broad Institute Genome Sequencing Center for Infectious Disease"/>
            <person name="Wu L."/>
            <person name="Ma J."/>
        </authorList>
    </citation>
    <scope>NUCLEOTIDE SEQUENCE [LARGE SCALE GENOMIC DNA]</scope>
    <source>
        <strain evidence="12">JCM 1365</strain>
    </source>
</reference>
<evidence type="ECO:0000256" key="4">
    <source>
        <dbReference type="ARBA" id="ARBA00022692"/>
    </source>
</evidence>
<dbReference type="CDD" id="cd16917">
    <property type="entry name" value="HATPase_UhpB-NarQ-NarX-like"/>
    <property type="match status" value="1"/>
</dbReference>
<dbReference type="Proteomes" id="UP000623461">
    <property type="component" value="Unassembled WGS sequence"/>
</dbReference>
<keyword evidence="3" id="KW-0808">Transferase</keyword>